<dbReference type="STRING" id="178356.SAMN05216269_11088"/>
<feature type="domain" description="D-isomer specific 2-hydroxyacid dehydrogenase catalytic" evidence="5">
    <location>
        <begin position="3"/>
        <end position="328"/>
    </location>
</feature>
<dbReference type="PANTHER" id="PTHR43026">
    <property type="entry name" value="2-HYDROXYACID DEHYDROGENASE HOMOLOG 1-RELATED"/>
    <property type="match status" value="1"/>
</dbReference>
<organism evidence="7 8">
    <name type="scientific">Flavobacterium xinjiangense</name>
    <dbReference type="NCBI Taxonomy" id="178356"/>
    <lineage>
        <taxon>Bacteria</taxon>
        <taxon>Pseudomonadati</taxon>
        <taxon>Bacteroidota</taxon>
        <taxon>Flavobacteriia</taxon>
        <taxon>Flavobacteriales</taxon>
        <taxon>Flavobacteriaceae</taxon>
        <taxon>Flavobacterium</taxon>
    </lineage>
</organism>
<dbReference type="Gene3D" id="3.40.50.720">
    <property type="entry name" value="NAD(P)-binding Rossmann-like Domain"/>
    <property type="match status" value="2"/>
</dbReference>
<evidence type="ECO:0000259" key="5">
    <source>
        <dbReference type="Pfam" id="PF00389"/>
    </source>
</evidence>
<dbReference type="SUPFAM" id="SSF52283">
    <property type="entry name" value="Formate/glycerate dehydrogenase catalytic domain-like"/>
    <property type="match status" value="1"/>
</dbReference>
<evidence type="ECO:0000256" key="2">
    <source>
        <dbReference type="ARBA" id="ARBA00023002"/>
    </source>
</evidence>
<dbReference type="OrthoDB" id="9777288at2"/>
<evidence type="ECO:0000256" key="1">
    <source>
        <dbReference type="ARBA" id="ARBA00005854"/>
    </source>
</evidence>
<dbReference type="GO" id="GO:0016616">
    <property type="term" value="F:oxidoreductase activity, acting on the CH-OH group of donors, NAD or NADP as acceptor"/>
    <property type="evidence" value="ECO:0007669"/>
    <property type="project" value="InterPro"/>
</dbReference>
<dbReference type="CDD" id="cd12183">
    <property type="entry name" value="LDH_like_2"/>
    <property type="match status" value="1"/>
</dbReference>
<dbReference type="RefSeq" id="WP_073209946.1">
    <property type="nucleotide sequence ID" value="NZ_FRCL01000010.1"/>
</dbReference>
<accession>A0A1M7NBH1</accession>
<comment type="similarity">
    <text evidence="1 4">Belongs to the D-isomer specific 2-hydroxyacid dehydrogenase family.</text>
</comment>
<keyword evidence="3" id="KW-0520">NAD</keyword>
<proteinExistence type="inferred from homology"/>
<evidence type="ECO:0000256" key="4">
    <source>
        <dbReference type="RuleBase" id="RU003719"/>
    </source>
</evidence>
<dbReference type="InterPro" id="IPR006139">
    <property type="entry name" value="D-isomer_2_OHA_DH_cat_dom"/>
</dbReference>
<name>A0A1M7NBH1_9FLAO</name>
<sequence>MKIAVFSTKPHDREYLDKFNSNDRHELTYFEAPLNADTTNLALGFEAVCIFVNDKIDAVTIDKLFKIGVKLIDLRSAGFNNVDIEAAKKKNIKVMRVPAYSPEAVAEHAVALILTLNRKTHKVYNRVRESNFSLENLIGFNLHGKTVGVIGTGKIGVAFCQIMLGFGCKVIAYDITESEMLKDKGIEYTTLVDLYKNSDIISLHCPLNVKTKYLFDIKTFSKVKKGVMLINTSRGALIKTSDAIDALKNGQLGYLGIDVYEQEENLFFNDLSESIIKDDLIERLMAFHNVLITPHQGFFTKEALDQIAITTLKNFTDFEEGLLLENEVKL</sequence>
<dbReference type="PANTHER" id="PTHR43026:SF1">
    <property type="entry name" value="2-HYDROXYACID DEHYDROGENASE HOMOLOG 1-RELATED"/>
    <property type="match status" value="1"/>
</dbReference>
<reference evidence="8" key="1">
    <citation type="submission" date="2016-11" db="EMBL/GenBank/DDBJ databases">
        <authorList>
            <person name="Varghese N."/>
            <person name="Submissions S."/>
        </authorList>
    </citation>
    <scope>NUCLEOTIDE SEQUENCE [LARGE SCALE GENOMIC DNA]</scope>
    <source>
        <strain evidence="8">CGMCC 1.2749</strain>
    </source>
</reference>
<protein>
    <submittedName>
        <fullName evidence="7">D-lactate dehydrogenase</fullName>
    </submittedName>
</protein>
<dbReference type="GO" id="GO:0051287">
    <property type="term" value="F:NAD binding"/>
    <property type="evidence" value="ECO:0007669"/>
    <property type="project" value="InterPro"/>
</dbReference>
<dbReference type="AlphaFoldDB" id="A0A1M7NBH1"/>
<evidence type="ECO:0000259" key="6">
    <source>
        <dbReference type="Pfam" id="PF02826"/>
    </source>
</evidence>
<dbReference type="InterPro" id="IPR058205">
    <property type="entry name" value="D-LDH-like"/>
</dbReference>
<feature type="domain" description="D-isomer specific 2-hydroxyacid dehydrogenase NAD-binding" evidence="6">
    <location>
        <begin position="110"/>
        <end position="297"/>
    </location>
</feature>
<dbReference type="InterPro" id="IPR006140">
    <property type="entry name" value="D-isomer_DH_NAD-bd"/>
</dbReference>
<dbReference type="InterPro" id="IPR029752">
    <property type="entry name" value="D-isomer_DH_CS1"/>
</dbReference>
<dbReference type="EMBL" id="FRCL01000010">
    <property type="protein sequence ID" value="SHN00538.1"/>
    <property type="molecule type" value="Genomic_DNA"/>
</dbReference>
<evidence type="ECO:0000313" key="8">
    <source>
        <dbReference type="Proteomes" id="UP000184092"/>
    </source>
</evidence>
<evidence type="ECO:0000313" key="7">
    <source>
        <dbReference type="EMBL" id="SHN00538.1"/>
    </source>
</evidence>
<dbReference type="Pfam" id="PF00389">
    <property type="entry name" value="2-Hacid_dh"/>
    <property type="match status" value="1"/>
</dbReference>
<dbReference type="SUPFAM" id="SSF51735">
    <property type="entry name" value="NAD(P)-binding Rossmann-fold domains"/>
    <property type="match status" value="1"/>
</dbReference>
<keyword evidence="8" id="KW-1185">Reference proteome</keyword>
<keyword evidence="2 4" id="KW-0560">Oxidoreductase</keyword>
<dbReference type="InterPro" id="IPR036291">
    <property type="entry name" value="NAD(P)-bd_dom_sf"/>
</dbReference>
<dbReference type="PROSITE" id="PS00065">
    <property type="entry name" value="D_2_HYDROXYACID_DH_1"/>
    <property type="match status" value="1"/>
</dbReference>
<gene>
    <name evidence="7" type="ORF">SAMN05216269_11088</name>
</gene>
<dbReference type="Pfam" id="PF02826">
    <property type="entry name" value="2-Hacid_dh_C"/>
    <property type="match status" value="1"/>
</dbReference>
<evidence type="ECO:0000256" key="3">
    <source>
        <dbReference type="ARBA" id="ARBA00023027"/>
    </source>
</evidence>
<dbReference type="InterPro" id="IPR029753">
    <property type="entry name" value="D-isomer_DH_CS"/>
</dbReference>
<dbReference type="Proteomes" id="UP000184092">
    <property type="component" value="Unassembled WGS sequence"/>
</dbReference>
<dbReference type="PROSITE" id="PS00670">
    <property type="entry name" value="D_2_HYDROXYACID_DH_2"/>
    <property type="match status" value="1"/>
</dbReference>